<proteinExistence type="predicted"/>
<evidence type="ECO:0000313" key="2">
    <source>
        <dbReference type="Proteomes" id="UP000799436"/>
    </source>
</evidence>
<evidence type="ECO:0008006" key="3">
    <source>
        <dbReference type="Google" id="ProtNLM"/>
    </source>
</evidence>
<dbReference type="Proteomes" id="UP000799436">
    <property type="component" value="Unassembled WGS sequence"/>
</dbReference>
<dbReference type="OrthoDB" id="2142759at2759"/>
<accession>A0A6G1L829</accession>
<name>A0A6G1L829_9PEZI</name>
<evidence type="ECO:0000313" key="1">
    <source>
        <dbReference type="EMBL" id="KAF2768578.1"/>
    </source>
</evidence>
<dbReference type="AlphaFoldDB" id="A0A6G1L829"/>
<dbReference type="EMBL" id="ML995843">
    <property type="protein sequence ID" value="KAF2768578.1"/>
    <property type="molecule type" value="Genomic_DNA"/>
</dbReference>
<reference evidence="1" key="1">
    <citation type="journal article" date="2020" name="Stud. Mycol.">
        <title>101 Dothideomycetes genomes: a test case for predicting lifestyles and emergence of pathogens.</title>
        <authorList>
            <person name="Haridas S."/>
            <person name="Albert R."/>
            <person name="Binder M."/>
            <person name="Bloem J."/>
            <person name="Labutti K."/>
            <person name="Salamov A."/>
            <person name="Andreopoulos B."/>
            <person name="Baker S."/>
            <person name="Barry K."/>
            <person name="Bills G."/>
            <person name="Bluhm B."/>
            <person name="Cannon C."/>
            <person name="Castanera R."/>
            <person name="Culley D."/>
            <person name="Daum C."/>
            <person name="Ezra D."/>
            <person name="Gonzalez J."/>
            <person name="Henrissat B."/>
            <person name="Kuo A."/>
            <person name="Liang C."/>
            <person name="Lipzen A."/>
            <person name="Lutzoni F."/>
            <person name="Magnuson J."/>
            <person name="Mondo S."/>
            <person name="Nolan M."/>
            <person name="Ohm R."/>
            <person name="Pangilinan J."/>
            <person name="Park H.-J."/>
            <person name="Ramirez L."/>
            <person name="Alfaro M."/>
            <person name="Sun H."/>
            <person name="Tritt A."/>
            <person name="Yoshinaga Y."/>
            <person name="Zwiers L.-H."/>
            <person name="Turgeon B."/>
            <person name="Goodwin S."/>
            <person name="Spatafora J."/>
            <person name="Crous P."/>
            <person name="Grigoriev I."/>
        </authorList>
    </citation>
    <scope>NUCLEOTIDE SEQUENCE</scope>
    <source>
        <strain evidence="1">CBS 116005</strain>
    </source>
</reference>
<sequence>MAHQRICVRHPDYHAQNVLLSLPARDGASRDRAHFPTVIAACSIITDNNPNVSLSPSPDCRALPRLDPDAADDTIPAGDYFLHVPPPEGPAPPSPYPIIPNFRAWSFPHHSLPPLWVGHAPPPKSNVNAVAQENCRITNLHLACEDAQIIPASEKSWFTSNEMDQYGLLSARSGDAIADTWVNKVRLQAHARRLWDELHFGIVSRRVQSATGHPGSTQSVWFTQMLSEHDELEVQWHQSSCNH</sequence>
<keyword evidence="2" id="KW-1185">Reference proteome</keyword>
<protein>
    <recommendedName>
        <fullName evidence="3">HNH nuclease domain-containing protein</fullName>
    </recommendedName>
</protein>
<gene>
    <name evidence="1" type="ORF">EJ03DRAFT_352112</name>
</gene>
<organism evidence="1 2">
    <name type="scientific">Teratosphaeria nubilosa</name>
    <dbReference type="NCBI Taxonomy" id="161662"/>
    <lineage>
        <taxon>Eukaryota</taxon>
        <taxon>Fungi</taxon>
        <taxon>Dikarya</taxon>
        <taxon>Ascomycota</taxon>
        <taxon>Pezizomycotina</taxon>
        <taxon>Dothideomycetes</taxon>
        <taxon>Dothideomycetidae</taxon>
        <taxon>Mycosphaerellales</taxon>
        <taxon>Teratosphaeriaceae</taxon>
        <taxon>Teratosphaeria</taxon>
    </lineage>
</organism>